<keyword evidence="1" id="KW-0812">Transmembrane</keyword>
<evidence type="ECO:0000313" key="3">
    <source>
        <dbReference type="EMBL" id="MEV0974100.1"/>
    </source>
</evidence>
<feature type="transmembrane region" description="Helical" evidence="1">
    <location>
        <begin position="96"/>
        <end position="119"/>
    </location>
</feature>
<keyword evidence="4" id="KW-1185">Reference proteome</keyword>
<dbReference type="InterPro" id="IPR012867">
    <property type="entry name" value="DUF1648"/>
</dbReference>
<feature type="transmembrane region" description="Helical" evidence="1">
    <location>
        <begin position="189"/>
        <end position="211"/>
    </location>
</feature>
<keyword evidence="1" id="KW-0472">Membrane</keyword>
<evidence type="ECO:0000313" key="4">
    <source>
        <dbReference type="Proteomes" id="UP001551675"/>
    </source>
</evidence>
<sequence>MNDLSVRDAAFRGRFLLAAGAWTVLVTAVLVAVPLWFRDRLPDPLAAHWGPSGEPDGTMPFTVFVCVALLWVVLAGACLGAAAGGRAVNRRAARRWITAGLGWGAAFILGLQILTIGANMDRRRWEDAASLGWQAAIVIAVAFLAGWLGWLAGRPGPDERPAAAEATPPALVLSPGERPVWVSSVSSPVAVGLALAALAAAVSLAACALFGLPAELWIGAGVFAVVGLAGLWLSSVRVKVSPEGLTVSYGPLRWPSRSVPLAKLDRAWTERRAPADVGGWGYRGLPGQSTIMIRGGECLVVRYTSGGELGISVDDAAQGAALLNALVASGVAS</sequence>
<dbReference type="RefSeq" id="WP_358140352.1">
    <property type="nucleotide sequence ID" value="NZ_JBFALK010000027.1"/>
</dbReference>
<dbReference type="Proteomes" id="UP001551675">
    <property type="component" value="Unassembled WGS sequence"/>
</dbReference>
<proteinExistence type="predicted"/>
<reference evidence="3 4" key="1">
    <citation type="submission" date="2024-06" db="EMBL/GenBank/DDBJ databases">
        <title>The Natural Products Discovery Center: Release of the First 8490 Sequenced Strains for Exploring Actinobacteria Biosynthetic Diversity.</title>
        <authorList>
            <person name="Kalkreuter E."/>
            <person name="Kautsar S.A."/>
            <person name="Yang D."/>
            <person name="Bader C.D."/>
            <person name="Teijaro C.N."/>
            <person name="Fluegel L."/>
            <person name="Davis C.M."/>
            <person name="Simpson J.R."/>
            <person name="Lauterbach L."/>
            <person name="Steele A.D."/>
            <person name="Gui C."/>
            <person name="Meng S."/>
            <person name="Li G."/>
            <person name="Viehrig K."/>
            <person name="Ye F."/>
            <person name="Su P."/>
            <person name="Kiefer A.F."/>
            <person name="Nichols A."/>
            <person name="Cepeda A.J."/>
            <person name="Yan W."/>
            <person name="Fan B."/>
            <person name="Jiang Y."/>
            <person name="Adhikari A."/>
            <person name="Zheng C.-J."/>
            <person name="Schuster L."/>
            <person name="Cowan T.M."/>
            <person name="Smanski M.J."/>
            <person name="Chevrette M.G."/>
            <person name="De Carvalho L.P.S."/>
            <person name="Shen B."/>
        </authorList>
    </citation>
    <scope>NUCLEOTIDE SEQUENCE [LARGE SCALE GENOMIC DNA]</scope>
    <source>
        <strain evidence="3 4">NPDC050100</strain>
    </source>
</reference>
<feature type="domain" description="DUF1648" evidence="2">
    <location>
        <begin position="26"/>
        <end position="67"/>
    </location>
</feature>
<dbReference type="EMBL" id="JBFALK010000027">
    <property type="protein sequence ID" value="MEV0974100.1"/>
    <property type="molecule type" value="Genomic_DNA"/>
</dbReference>
<organism evidence="3 4">
    <name type="scientific">Microtetraspora glauca</name>
    <dbReference type="NCBI Taxonomy" id="1996"/>
    <lineage>
        <taxon>Bacteria</taxon>
        <taxon>Bacillati</taxon>
        <taxon>Actinomycetota</taxon>
        <taxon>Actinomycetes</taxon>
        <taxon>Streptosporangiales</taxon>
        <taxon>Streptosporangiaceae</taxon>
        <taxon>Microtetraspora</taxon>
    </lineage>
</organism>
<gene>
    <name evidence="3" type="ORF">AB0I59_36370</name>
</gene>
<protein>
    <submittedName>
        <fullName evidence="3">DUF1648 domain-containing protein</fullName>
    </submittedName>
</protein>
<feature type="transmembrane region" description="Helical" evidence="1">
    <location>
        <begin position="57"/>
        <end position="84"/>
    </location>
</feature>
<evidence type="ECO:0000256" key="1">
    <source>
        <dbReference type="SAM" id="Phobius"/>
    </source>
</evidence>
<dbReference type="Pfam" id="PF07853">
    <property type="entry name" value="DUF1648"/>
    <property type="match status" value="1"/>
</dbReference>
<name>A0ABV3GR33_MICGL</name>
<feature type="transmembrane region" description="Helical" evidence="1">
    <location>
        <begin position="217"/>
        <end position="234"/>
    </location>
</feature>
<feature type="transmembrane region" description="Helical" evidence="1">
    <location>
        <begin position="15"/>
        <end position="37"/>
    </location>
</feature>
<evidence type="ECO:0000259" key="2">
    <source>
        <dbReference type="Pfam" id="PF07853"/>
    </source>
</evidence>
<feature type="transmembrane region" description="Helical" evidence="1">
    <location>
        <begin position="131"/>
        <end position="152"/>
    </location>
</feature>
<accession>A0ABV3GR33</accession>
<comment type="caution">
    <text evidence="3">The sequence shown here is derived from an EMBL/GenBank/DDBJ whole genome shotgun (WGS) entry which is preliminary data.</text>
</comment>
<keyword evidence="1" id="KW-1133">Transmembrane helix</keyword>